<dbReference type="RefSeq" id="WP_133328869.1">
    <property type="nucleotide sequence ID" value="NZ_SMYL01000005.1"/>
</dbReference>
<feature type="signal peptide" evidence="1">
    <location>
        <begin position="1"/>
        <end position="23"/>
    </location>
</feature>
<organism evidence="2 3">
    <name type="scientific">Sapientia aquatica</name>
    <dbReference type="NCBI Taxonomy" id="1549640"/>
    <lineage>
        <taxon>Bacteria</taxon>
        <taxon>Pseudomonadati</taxon>
        <taxon>Pseudomonadota</taxon>
        <taxon>Betaproteobacteria</taxon>
        <taxon>Burkholderiales</taxon>
        <taxon>Oxalobacteraceae</taxon>
        <taxon>Sapientia</taxon>
    </lineage>
</organism>
<protein>
    <recommendedName>
        <fullName evidence="4">Lipoprotein</fullName>
    </recommendedName>
</protein>
<reference evidence="2 3" key="1">
    <citation type="submission" date="2019-03" db="EMBL/GenBank/DDBJ databases">
        <title>Sapientia aquatica gen. nov., sp. nov., isolated from a crater lake.</title>
        <authorList>
            <person name="Felfoldi T."/>
            <person name="Szabo A."/>
            <person name="Toth E."/>
            <person name="Schumann P."/>
            <person name="Keki Z."/>
            <person name="Marialigeti K."/>
            <person name="Mathe I."/>
        </authorList>
    </citation>
    <scope>NUCLEOTIDE SEQUENCE [LARGE SCALE GENOMIC DNA]</scope>
    <source>
        <strain evidence="2 3">SA-152</strain>
    </source>
</reference>
<proteinExistence type="predicted"/>
<dbReference type="AlphaFoldDB" id="A0A4R5W0Y0"/>
<name>A0A4R5W0Y0_9BURK</name>
<sequence length="169" mass="19470">MKFYRTFSRVTFLAGLTLFALTACDNYFVQKPSCGFGFDMGYDDQHAAVLDFLLMGENAKIAETQTAYVEKGHKWYFEGLGFQYDRPTSLYVKWQDDVSGSIYEKTVDLRPVIPRNLEATDLYFIVHGSEIFVYLKLNKSRAKDKPIIGSSIYEGYENLQLYPNSDSRK</sequence>
<dbReference type="EMBL" id="SMYL01000005">
    <property type="protein sequence ID" value="TDK65706.1"/>
    <property type="molecule type" value="Genomic_DNA"/>
</dbReference>
<feature type="chain" id="PRO_5020209827" description="Lipoprotein" evidence="1">
    <location>
        <begin position="24"/>
        <end position="169"/>
    </location>
</feature>
<gene>
    <name evidence="2" type="ORF">E2I14_12280</name>
</gene>
<dbReference type="PROSITE" id="PS51257">
    <property type="entry name" value="PROKAR_LIPOPROTEIN"/>
    <property type="match status" value="1"/>
</dbReference>
<keyword evidence="3" id="KW-1185">Reference proteome</keyword>
<dbReference type="OrthoDB" id="8912432at2"/>
<evidence type="ECO:0000313" key="2">
    <source>
        <dbReference type="EMBL" id="TDK65706.1"/>
    </source>
</evidence>
<comment type="caution">
    <text evidence="2">The sequence shown here is derived from an EMBL/GenBank/DDBJ whole genome shotgun (WGS) entry which is preliminary data.</text>
</comment>
<evidence type="ECO:0000256" key="1">
    <source>
        <dbReference type="SAM" id="SignalP"/>
    </source>
</evidence>
<evidence type="ECO:0000313" key="3">
    <source>
        <dbReference type="Proteomes" id="UP000294829"/>
    </source>
</evidence>
<dbReference type="Proteomes" id="UP000294829">
    <property type="component" value="Unassembled WGS sequence"/>
</dbReference>
<keyword evidence="1" id="KW-0732">Signal</keyword>
<evidence type="ECO:0008006" key="4">
    <source>
        <dbReference type="Google" id="ProtNLM"/>
    </source>
</evidence>
<accession>A0A4R5W0Y0</accession>